<dbReference type="InterPro" id="IPR001005">
    <property type="entry name" value="SANT/Myb"/>
</dbReference>
<dbReference type="PANTHER" id="PTHR45623:SF49">
    <property type="entry name" value="SWI_SNF-RELATED MATRIX-ASSOCIATED ACTIN-DEPENDENT REGULATOR OF CHROMATIN SUBFAMILY A MEMBER 5"/>
    <property type="match status" value="1"/>
</dbReference>
<feature type="compositionally biased region" description="Basic residues" evidence="10">
    <location>
        <begin position="1006"/>
        <end position="1018"/>
    </location>
</feature>
<dbReference type="InterPro" id="IPR000330">
    <property type="entry name" value="SNF2_N"/>
</dbReference>
<dbReference type="GO" id="GO:0004386">
    <property type="term" value="F:helicase activity"/>
    <property type="evidence" value="ECO:0007669"/>
    <property type="project" value="UniProtKB-KW"/>
</dbReference>
<feature type="region of interest" description="Disordered" evidence="10">
    <location>
        <begin position="1002"/>
        <end position="1107"/>
    </location>
</feature>
<dbReference type="InterPro" id="IPR014001">
    <property type="entry name" value="Helicase_ATP-bd"/>
</dbReference>
<dbReference type="OMA" id="PRMDEWQ"/>
<feature type="compositionally biased region" description="Basic residues" evidence="10">
    <location>
        <begin position="1098"/>
        <end position="1107"/>
    </location>
</feature>
<dbReference type="RefSeq" id="XP_005538254.1">
    <property type="nucleotide sequence ID" value="XM_005538197.1"/>
</dbReference>
<dbReference type="SUPFAM" id="SSF46689">
    <property type="entry name" value="Homeodomain-like"/>
    <property type="match status" value="2"/>
</dbReference>
<dbReference type="Pfam" id="PF00176">
    <property type="entry name" value="SNF2-rel_dom"/>
    <property type="match status" value="1"/>
</dbReference>
<evidence type="ECO:0000256" key="2">
    <source>
        <dbReference type="ARBA" id="ARBA00009687"/>
    </source>
</evidence>
<evidence type="ECO:0000313" key="15">
    <source>
        <dbReference type="Proteomes" id="UP000007014"/>
    </source>
</evidence>
<feature type="compositionally biased region" description="Low complexity" evidence="10">
    <location>
        <begin position="1060"/>
        <end position="1069"/>
    </location>
</feature>
<feature type="compositionally biased region" description="Low complexity" evidence="10">
    <location>
        <begin position="10"/>
        <end position="22"/>
    </location>
</feature>
<dbReference type="FunFam" id="3.40.50.300:FF:000082">
    <property type="entry name" value="ISWI chromatin remodeling complex ATPase ISW1"/>
    <property type="match status" value="1"/>
</dbReference>
<sequence>MTVEGSLKGDAAAPVADAEPAASPRNEPEAAPGPPSPDTSRRLNHELAKQNAEVARDTQWSTRQRLKYLVLRYDIFAHFLSSGSLAKQKLVEAAGSVETASPGEGAAGGTPGRRRLTEREEDALLLEADEEGHSESVHLTVQPPGIRGTMRPYQIEGLNWLVRLHQHGINGILADEMGLGKTLQTIALLAFLKVYKGIRGPHLVIAPKSTLGNWNLEFEKFCPDFRVVRFHGDQEERARVAASQLIVNRFDVCVTSYEIAILEKAVLRKFHWRYLIIDEAHRIKNENSVLSQVVRMYNSQNRLLITGTPLQNNLHELWALLNFLLPDVFSSSEDFDAWFEQVEGTTEEDAKAEMVRQLHAVLRPFLLRRLKSEVARELPPKKERIVFVRLTKMQHELYRSLLKKDVDAISGQGGDRARLLNILMQLRKCCNHPYLFEGVEDRTLDPFGEHVVQNSAKLALLDKLLPRLRAEGHRVLIFSQMTRMLDILEDYCCEQMRGYPYCRIDGSTDSETRERMIEEFNAEGSDKFIFLLSTRAGGLGINLASADTVILYDSDWNPQVDLQAMDRAHRIGQKRPVTVLRLICESTVEERILRRALMKLKIDNMVIQQGRLVEGQKALARGEVLDMIRFGADSFFRADAQDFKDEDLDEILQRAEAKTKEVTESMEEEARKRSQHGLNLMDFKMSDDVGSVYQFEGKDWSAEAASSAKNFFFLDVGKRERRNTIKSYDEAAYFREALYHGGASGDVGSTQPQPKQRMRLPPEPKVYDWQFFNVDRIMELYEKERQIIDEYNRTCENLTEDQMPPEPEPLSPSERAELERLLQEGFSNWRYREFQQFLRACERHGRHNIEAIAADLAQVKTFDEVKEYAEAFWRLGPDHIRDWPRLLEQIEQGEARVAKREEMERALRNKIARYADPWNELELPASVQGKVFSDEEDRFLLIMVNNLGYGRWEELKMEIRRSWRFRFDWLIKSRSAVELKRRVDVLLRAIERENAEFEKAEAAAANRKKHAQVRSVRRVKSEASSSEKESAHNDSRTTKRAAAGKASEQKPTANAKRKASSSTVTTLDSTSKRSKRPNTDSVTATSEKRSTGPIERYARRKGTTKAA</sequence>
<dbReference type="HOGENOM" id="CLU_000315_0_0_1"/>
<dbReference type="PROSITE" id="PS51194">
    <property type="entry name" value="HELICASE_CTER"/>
    <property type="match status" value="1"/>
</dbReference>
<keyword evidence="4" id="KW-0378">Hydrolase</keyword>
<feature type="domain" description="SANT" evidence="13">
    <location>
        <begin position="824"/>
        <end position="877"/>
    </location>
</feature>
<dbReference type="Gramene" id="CMQ363CT">
    <property type="protein sequence ID" value="CMQ363CT"/>
    <property type="gene ID" value="CMQ363C"/>
</dbReference>
<dbReference type="GO" id="GO:0031491">
    <property type="term" value="F:nucleosome binding"/>
    <property type="evidence" value="ECO:0007669"/>
    <property type="project" value="InterPro"/>
</dbReference>
<dbReference type="STRING" id="280699.M1VKV9"/>
<dbReference type="InterPro" id="IPR049730">
    <property type="entry name" value="SNF2/RAD54-like_C"/>
</dbReference>
<dbReference type="GO" id="GO:0016887">
    <property type="term" value="F:ATP hydrolysis activity"/>
    <property type="evidence" value="ECO:0007669"/>
    <property type="project" value="TreeGrafter"/>
</dbReference>
<evidence type="ECO:0000256" key="1">
    <source>
        <dbReference type="ARBA" id="ARBA00004123"/>
    </source>
</evidence>
<dbReference type="InterPro" id="IPR027417">
    <property type="entry name" value="P-loop_NTPase"/>
</dbReference>
<dbReference type="InterPro" id="IPR044754">
    <property type="entry name" value="Isw1/2_DEXHc"/>
</dbReference>
<dbReference type="Pfam" id="PF09111">
    <property type="entry name" value="SLIDE"/>
    <property type="match status" value="1"/>
</dbReference>
<dbReference type="InterPro" id="IPR038718">
    <property type="entry name" value="SNF2-like_sf"/>
</dbReference>
<dbReference type="EMBL" id="AP006499">
    <property type="protein sequence ID" value="BAM82218.1"/>
    <property type="molecule type" value="Genomic_DNA"/>
</dbReference>
<dbReference type="GO" id="GO:0005524">
    <property type="term" value="F:ATP binding"/>
    <property type="evidence" value="ECO:0007669"/>
    <property type="project" value="UniProtKB-KW"/>
</dbReference>
<keyword evidence="15" id="KW-1185">Reference proteome</keyword>
<dbReference type="KEGG" id="cme:CYME_CMQ363C"/>
<dbReference type="Proteomes" id="UP000007014">
    <property type="component" value="Chromosome 17"/>
</dbReference>
<keyword evidence="5" id="KW-0347">Helicase</keyword>
<dbReference type="OrthoDB" id="5857104at2759"/>
<dbReference type="PROSITE" id="PS51293">
    <property type="entry name" value="SANT"/>
    <property type="match status" value="1"/>
</dbReference>
<dbReference type="eggNOG" id="KOG0385">
    <property type="taxonomic scope" value="Eukaryota"/>
</dbReference>
<evidence type="ECO:0000256" key="9">
    <source>
        <dbReference type="ARBA" id="ARBA00023242"/>
    </source>
</evidence>
<gene>
    <name evidence="14" type="ORF">CYME_CMQ363C</name>
</gene>
<evidence type="ECO:0000259" key="13">
    <source>
        <dbReference type="PROSITE" id="PS51293"/>
    </source>
</evidence>
<feature type="compositionally biased region" description="Basic and acidic residues" evidence="10">
    <location>
        <begin position="1019"/>
        <end position="1037"/>
    </location>
</feature>
<dbReference type="GO" id="GO:0000785">
    <property type="term" value="C:chromatin"/>
    <property type="evidence" value="ECO:0007669"/>
    <property type="project" value="TreeGrafter"/>
</dbReference>
<dbReference type="GO" id="GO:0042393">
    <property type="term" value="F:histone binding"/>
    <property type="evidence" value="ECO:0007669"/>
    <property type="project" value="TreeGrafter"/>
</dbReference>
<dbReference type="Pfam" id="PF00271">
    <property type="entry name" value="Helicase_C"/>
    <property type="match status" value="1"/>
</dbReference>
<name>M1VKV9_CYAM1</name>
<dbReference type="GO" id="GO:0005634">
    <property type="term" value="C:nucleus"/>
    <property type="evidence" value="ECO:0007669"/>
    <property type="project" value="UniProtKB-SubCell"/>
</dbReference>
<keyword evidence="9" id="KW-0539">Nucleus</keyword>
<dbReference type="InterPro" id="IPR009057">
    <property type="entry name" value="Homeodomain-like_sf"/>
</dbReference>
<dbReference type="Gene3D" id="3.40.50.300">
    <property type="entry name" value="P-loop containing nucleotide triphosphate hydrolases"/>
    <property type="match status" value="1"/>
</dbReference>
<dbReference type="Gene3D" id="1.20.5.1190">
    <property type="entry name" value="iswi atpase"/>
    <property type="match status" value="1"/>
</dbReference>
<dbReference type="GO" id="GO:0140658">
    <property type="term" value="F:ATP-dependent chromatin remodeler activity"/>
    <property type="evidence" value="ECO:0007669"/>
    <property type="project" value="TreeGrafter"/>
</dbReference>
<dbReference type="SMART" id="SM00490">
    <property type="entry name" value="HELICc"/>
    <property type="match status" value="1"/>
</dbReference>
<dbReference type="SMART" id="SM00717">
    <property type="entry name" value="SANT"/>
    <property type="match status" value="2"/>
</dbReference>
<evidence type="ECO:0000256" key="8">
    <source>
        <dbReference type="ARBA" id="ARBA00023125"/>
    </source>
</evidence>
<dbReference type="GeneID" id="16996329"/>
<evidence type="ECO:0000259" key="11">
    <source>
        <dbReference type="PROSITE" id="PS51192"/>
    </source>
</evidence>
<evidence type="ECO:0000256" key="5">
    <source>
        <dbReference type="ARBA" id="ARBA00022806"/>
    </source>
</evidence>
<proteinExistence type="inferred from homology"/>
<evidence type="ECO:0000256" key="6">
    <source>
        <dbReference type="ARBA" id="ARBA00022840"/>
    </source>
</evidence>
<dbReference type="InterPro" id="IPR017884">
    <property type="entry name" value="SANT_dom"/>
</dbReference>
<evidence type="ECO:0000256" key="3">
    <source>
        <dbReference type="ARBA" id="ARBA00022741"/>
    </source>
</evidence>
<reference evidence="14 15" key="1">
    <citation type="journal article" date="2004" name="Nature">
        <title>Genome sequence of the ultrasmall unicellular red alga Cyanidioschyzon merolae 10D.</title>
        <authorList>
            <person name="Matsuzaki M."/>
            <person name="Misumi O."/>
            <person name="Shin-i T."/>
            <person name="Maruyama S."/>
            <person name="Takahara M."/>
            <person name="Miyagishima S."/>
            <person name="Mori T."/>
            <person name="Nishida K."/>
            <person name="Yagisawa F."/>
            <person name="Nishida K."/>
            <person name="Yoshida Y."/>
            <person name="Nishimura Y."/>
            <person name="Nakao S."/>
            <person name="Kobayashi T."/>
            <person name="Momoyama Y."/>
            <person name="Higashiyama T."/>
            <person name="Minoda A."/>
            <person name="Sano M."/>
            <person name="Nomoto H."/>
            <person name="Oishi K."/>
            <person name="Hayashi H."/>
            <person name="Ohta F."/>
            <person name="Nishizaka S."/>
            <person name="Haga S."/>
            <person name="Miura S."/>
            <person name="Morishita T."/>
            <person name="Kabeya Y."/>
            <person name="Terasawa K."/>
            <person name="Suzuki Y."/>
            <person name="Ishii Y."/>
            <person name="Asakawa S."/>
            <person name="Takano H."/>
            <person name="Ohta N."/>
            <person name="Kuroiwa H."/>
            <person name="Tanaka K."/>
            <person name="Shimizu N."/>
            <person name="Sugano S."/>
            <person name="Sato N."/>
            <person name="Nozaki H."/>
            <person name="Ogasawara N."/>
            <person name="Kohara Y."/>
            <person name="Kuroiwa T."/>
        </authorList>
    </citation>
    <scope>NUCLEOTIDE SEQUENCE [LARGE SCALE GENOMIC DNA]</scope>
    <source>
        <strain evidence="14 15">10D</strain>
    </source>
</reference>
<dbReference type="Gene3D" id="1.10.10.60">
    <property type="entry name" value="Homeodomain-like"/>
    <property type="match status" value="2"/>
</dbReference>
<dbReference type="SMART" id="SM00487">
    <property type="entry name" value="DEXDc"/>
    <property type="match status" value="1"/>
</dbReference>
<feature type="region of interest" description="Disordered" evidence="10">
    <location>
        <begin position="1"/>
        <end position="42"/>
    </location>
</feature>
<dbReference type="Gene3D" id="3.40.50.10810">
    <property type="entry name" value="Tandem AAA-ATPase domain"/>
    <property type="match status" value="1"/>
</dbReference>
<evidence type="ECO:0000256" key="10">
    <source>
        <dbReference type="SAM" id="MobiDB-lite"/>
    </source>
</evidence>
<dbReference type="PANTHER" id="PTHR45623">
    <property type="entry name" value="CHROMODOMAIN-HELICASE-DNA-BINDING PROTEIN 3-RELATED-RELATED"/>
    <property type="match status" value="1"/>
</dbReference>
<evidence type="ECO:0000256" key="4">
    <source>
        <dbReference type="ARBA" id="ARBA00022801"/>
    </source>
</evidence>
<dbReference type="PROSITE" id="PS51192">
    <property type="entry name" value="HELICASE_ATP_BIND_1"/>
    <property type="match status" value="1"/>
</dbReference>
<evidence type="ECO:0000313" key="14">
    <source>
        <dbReference type="EMBL" id="BAM82218.1"/>
    </source>
</evidence>
<dbReference type="Gene3D" id="1.10.1040.30">
    <property type="entry name" value="ISWI, HAND domain"/>
    <property type="match status" value="1"/>
</dbReference>
<dbReference type="CDD" id="cd18793">
    <property type="entry name" value="SF2_C_SNF"/>
    <property type="match status" value="1"/>
</dbReference>
<keyword evidence="8" id="KW-0238">DNA-binding</keyword>
<dbReference type="CDD" id="cd17997">
    <property type="entry name" value="DEXHc_SMARCA1_SMARCA5"/>
    <property type="match status" value="1"/>
</dbReference>
<dbReference type="FunFam" id="3.40.50.10810:FF:000005">
    <property type="entry name" value="Photoperiod-independent early flowering 1"/>
    <property type="match status" value="1"/>
</dbReference>
<reference evidence="14 15" key="2">
    <citation type="journal article" date="2007" name="BMC Biol.">
        <title>A 100%-complete sequence reveals unusually simple genomic features in the hot-spring red alga Cyanidioschyzon merolae.</title>
        <authorList>
            <person name="Nozaki H."/>
            <person name="Takano H."/>
            <person name="Misumi O."/>
            <person name="Terasawa K."/>
            <person name="Matsuzaki M."/>
            <person name="Maruyama S."/>
            <person name="Nishida K."/>
            <person name="Yagisawa F."/>
            <person name="Yoshida Y."/>
            <person name="Fujiwara T."/>
            <person name="Takio S."/>
            <person name="Tamura K."/>
            <person name="Chung S.J."/>
            <person name="Nakamura S."/>
            <person name="Kuroiwa H."/>
            <person name="Tanaka K."/>
            <person name="Sato N."/>
            <person name="Kuroiwa T."/>
        </authorList>
    </citation>
    <scope>NUCLEOTIDE SEQUENCE [LARGE SCALE GENOMIC DNA]</scope>
    <source>
        <strain evidence="14 15">10D</strain>
    </source>
</reference>
<keyword evidence="7" id="KW-0156">Chromatin regulator</keyword>
<dbReference type="AlphaFoldDB" id="M1VKV9"/>
<keyword evidence="3" id="KW-0547">Nucleotide-binding</keyword>
<organism evidence="14 15">
    <name type="scientific">Cyanidioschyzon merolae (strain NIES-3377 / 10D)</name>
    <name type="common">Unicellular red alga</name>
    <dbReference type="NCBI Taxonomy" id="280699"/>
    <lineage>
        <taxon>Eukaryota</taxon>
        <taxon>Rhodophyta</taxon>
        <taxon>Bangiophyceae</taxon>
        <taxon>Cyanidiales</taxon>
        <taxon>Cyanidiaceae</taxon>
        <taxon>Cyanidioschyzon</taxon>
    </lineage>
</organism>
<dbReference type="GO" id="GO:0003677">
    <property type="term" value="F:DNA binding"/>
    <property type="evidence" value="ECO:0007669"/>
    <property type="project" value="UniProtKB-KW"/>
</dbReference>
<comment type="subcellular location">
    <subcellularLocation>
        <location evidence="1">Nucleus</location>
    </subcellularLocation>
</comment>
<dbReference type="SUPFAM" id="SSF101224">
    <property type="entry name" value="HAND domain of the nucleosome remodeling ATPase ISWI"/>
    <property type="match status" value="1"/>
</dbReference>
<feature type="domain" description="Helicase C-terminal" evidence="12">
    <location>
        <begin position="460"/>
        <end position="613"/>
    </location>
</feature>
<feature type="domain" description="Helicase ATP-binding" evidence="11">
    <location>
        <begin position="162"/>
        <end position="327"/>
    </location>
</feature>
<comment type="similarity">
    <text evidence="2">Belongs to the SNF2/RAD54 helicase family. ISWI subfamily.</text>
</comment>
<evidence type="ECO:0000259" key="12">
    <source>
        <dbReference type="PROSITE" id="PS51194"/>
    </source>
</evidence>
<accession>M1VKV9</accession>
<protein>
    <submittedName>
        <fullName evidence="14">SWI/SNF related, matrix associated, actin dependent regulator of chromatin, subfamily a</fullName>
    </submittedName>
</protein>
<dbReference type="InterPro" id="IPR015195">
    <property type="entry name" value="SLIDE"/>
</dbReference>
<dbReference type="InterPro" id="IPR001650">
    <property type="entry name" value="Helicase_C-like"/>
</dbReference>
<dbReference type="SUPFAM" id="SSF52540">
    <property type="entry name" value="P-loop containing nucleoside triphosphate hydrolases"/>
    <property type="match status" value="2"/>
</dbReference>
<evidence type="ECO:0000256" key="7">
    <source>
        <dbReference type="ARBA" id="ARBA00022853"/>
    </source>
</evidence>
<keyword evidence="6" id="KW-0067">ATP-binding</keyword>
<dbReference type="InterPro" id="IPR036306">
    <property type="entry name" value="ISWI_HAND-dom_sf"/>
</dbReference>
<dbReference type="GO" id="GO:0034728">
    <property type="term" value="P:nucleosome organization"/>
    <property type="evidence" value="ECO:0007669"/>
    <property type="project" value="TreeGrafter"/>
</dbReference>
<feature type="region of interest" description="Disordered" evidence="10">
    <location>
        <begin position="96"/>
        <end position="116"/>
    </location>
</feature>